<feature type="region of interest" description="Disordered" evidence="1">
    <location>
        <begin position="167"/>
        <end position="199"/>
    </location>
</feature>
<sequence>DGQEDVLVSPLISQDGQVDGFASSLITHDSQGDGFASPPITQDGQGDGLVSSLITRDGHQDVLEPSLIIQDGQGDGPISHIDQSDNLKSTKYVDSDSLRVYLEQQVVTAMGDGLKEAYRTISESSHHTLKQVLPELAMHDLSSRAEKIPDLKVAEYLVCRTAALESQTDHTLESDRQSRKLEEAEGMQSPSKMSNSHTA</sequence>
<protein>
    <submittedName>
        <fullName evidence="2">Uncharacterized protein</fullName>
    </submittedName>
</protein>
<proteinExistence type="predicted"/>
<feature type="compositionally biased region" description="Basic and acidic residues" evidence="1">
    <location>
        <begin position="167"/>
        <end position="183"/>
    </location>
</feature>
<feature type="region of interest" description="Disordered" evidence="1">
    <location>
        <begin position="24"/>
        <end position="52"/>
    </location>
</feature>
<name>A0A0B6ZFB7_9EUPU</name>
<evidence type="ECO:0000256" key="1">
    <source>
        <dbReference type="SAM" id="MobiDB-lite"/>
    </source>
</evidence>
<gene>
    <name evidence="2" type="primary">ORF61384</name>
</gene>
<reference evidence="2" key="1">
    <citation type="submission" date="2014-12" db="EMBL/GenBank/DDBJ databases">
        <title>Insight into the proteome of Arion vulgaris.</title>
        <authorList>
            <person name="Aradska J."/>
            <person name="Bulat T."/>
            <person name="Smidak R."/>
            <person name="Sarate P."/>
            <person name="Gangsoo J."/>
            <person name="Sialana F."/>
            <person name="Bilban M."/>
            <person name="Lubec G."/>
        </authorList>
    </citation>
    <scope>NUCLEOTIDE SEQUENCE</scope>
    <source>
        <tissue evidence="2">Skin</tissue>
    </source>
</reference>
<organism evidence="2">
    <name type="scientific">Arion vulgaris</name>
    <dbReference type="NCBI Taxonomy" id="1028688"/>
    <lineage>
        <taxon>Eukaryota</taxon>
        <taxon>Metazoa</taxon>
        <taxon>Spiralia</taxon>
        <taxon>Lophotrochozoa</taxon>
        <taxon>Mollusca</taxon>
        <taxon>Gastropoda</taxon>
        <taxon>Heterobranchia</taxon>
        <taxon>Euthyneura</taxon>
        <taxon>Panpulmonata</taxon>
        <taxon>Eupulmonata</taxon>
        <taxon>Stylommatophora</taxon>
        <taxon>Helicina</taxon>
        <taxon>Arionoidea</taxon>
        <taxon>Arionidae</taxon>
        <taxon>Arion</taxon>
    </lineage>
</organism>
<accession>A0A0B6ZFB7</accession>
<feature type="non-terminal residue" evidence="2">
    <location>
        <position position="1"/>
    </location>
</feature>
<dbReference type="EMBL" id="HACG01020247">
    <property type="protein sequence ID" value="CEK67112.1"/>
    <property type="molecule type" value="Transcribed_RNA"/>
</dbReference>
<feature type="compositionally biased region" description="Polar residues" evidence="1">
    <location>
        <begin position="188"/>
        <end position="199"/>
    </location>
</feature>
<dbReference type="AlphaFoldDB" id="A0A0B6ZFB7"/>
<evidence type="ECO:0000313" key="2">
    <source>
        <dbReference type="EMBL" id="CEK67112.1"/>
    </source>
</evidence>
<feature type="non-terminal residue" evidence="2">
    <location>
        <position position="199"/>
    </location>
</feature>